<gene>
    <name evidence="10" type="ORF">HRG_05828</name>
</gene>
<name>A0A9P8SHN7_9HYPO</name>
<evidence type="ECO:0000256" key="5">
    <source>
        <dbReference type="ARBA" id="ARBA00023242"/>
    </source>
</evidence>
<evidence type="ECO:0000256" key="8">
    <source>
        <dbReference type="SAM" id="MobiDB-lite"/>
    </source>
</evidence>
<dbReference type="GO" id="GO:0005634">
    <property type="term" value="C:nucleus"/>
    <property type="evidence" value="ECO:0007669"/>
    <property type="project" value="UniProtKB-SubCell"/>
</dbReference>
<evidence type="ECO:0000313" key="11">
    <source>
        <dbReference type="Proteomes" id="UP000824596"/>
    </source>
</evidence>
<evidence type="ECO:0000313" key="10">
    <source>
        <dbReference type="EMBL" id="KAH0963318.1"/>
    </source>
</evidence>
<dbReference type="RefSeq" id="XP_044720831.1">
    <property type="nucleotide sequence ID" value="XM_044864299.1"/>
</dbReference>
<dbReference type="GeneID" id="68354957"/>
<evidence type="ECO:0000256" key="2">
    <source>
        <dbReference type="ARBA" id="ARBA00004629"/>
    </source>
</evidence>
<accession>A0A9P8SHN7</accession>
<keyword evidence="3" id="KW-0158">Chromosome</keyword>
<dbReference type="GO" id="GO:0007059">
    <property type="term" value="P:chromosome segregation"/>
    <property type="evidence" value="ECO:0007669"/>
    <property type="project" value="TreeGrafter"/>
</dbReference>
<dbReference type="Pfam" id="PF05837">
    <property type="entry name" value="CENP-H"/>
    <property type="match status" value="1"/>
</dbReference>
<keyword evidence="6" id="KW-0137">Centromere</keyword>
<dbReference type="AlphaFoldDB" id="A0A9P8SHN7"/>
<dbReference type="PANTHER" id="PTHR48122">
    <property type="entry name" value="CENTROMERE PROTEIN H"/>
    <property type="match status" value="1"/>
</dbReference>
<proteinExistence type="inferred from homology"/>
<dbReference type="InterPro" id="IPR040034">
    <property type="entry name" value="CENP-H"/>
</dbReference>
<dbReference type="EMBL" id="JAIZPD010000005">
    <property type="protein sequence ID" value="KAH0963318.1"/>
    <property type="molecule type" value="Genomic_DNA"/>
</dbReference>
<evidence type="ECO:0000256" key="1">
    <source>
        <dbReference type="ARBA" id="ARBA00004123"/>
    </source>
</evidence>
<dbReference type="GO" id="GO:0007052">
    <property type="term" value="P:mitotic spindle organization"/>
    <property type="evidence" value="ECO:0007669"/>
    <property type="project" value="TreeGrafter"/>
</dbReference>
<keyword evidence="5" id="KW-0539">Nucleus</keyword>
<dbReference type="Proteomes" id="UP000824596">
    <property type="component" value="Unassembled WGS sequence"/>
</dbReference>
<sequence>MDASEPRADHDPASLPLPSDEQRALDLFDSLQQLRLETAMANALASHRAEAHGAGAVSRTWQEDLLDARAKLKLRNDAVEAVVVANPILKAVHNGTDASPVERDLLPYVERRDEAVISVARQAADMEMLRDQLTRTQADAARVSRRNVELAAMLCDLADKAKRKRTGSFDSPEKRSAIARLENEVASRRKRWRVIKGVASGVVSGSGIDWARDDELCDMVLDPENEDERP</sequence>
<comment type="caution">
    <text evidence="10">The sequence shown here is derived from an EMBL/GenBank/DDBJ whole genome shotgun (WGS) entry which is preliminary data.</text>
</comment>
<dbReference type="InterPro" id="IPR008426">
    <property type="entry name" value="CENP-H_C"/>
</dbReference>
<evidence type="ECO:0000256" key="4">
    <source>
        <dbReference type="ARBA" id="ARBA00022838"/>
    </source>
</evidence>
<evidence type="ECO:0000256" key="3">
    <source>
        <dbReference type="ARBA" id="ARBA00022454"/>
    </source>
</evidence>
<feature type="region of interest" description="Disordered" evidence="8">
    <location>
        <begin position="1"/>
        <end position="21"/>
    </location>
</feature>
<dbReference type="GO" id="GO:0043515">
    <property type="term" value="F:kinetochore binding"/>
    <property type="evidence" value="ECO:0007669"/>
    <property type="project" value="TreeGrafter"/>
</dbReference>
<dbReference type="PANTHER" id="PTHR48122:SF1">
    <property type="entry name" value="CENTROMERE PROTEIN H"/>
    <property type="match status" value="1"/>
</dbReference>
<dbReference type="GO" id="GO:0000776">
    <property type="term" value="C:kinetochore"/>
    <property type="evidence" value="ECO:0007669"/>
    <property type="project" value="UniProtKB-KW"/>
</dbReference>
<evidence type="ECO:0000259" key="9">
    <source>
        <dbReference type="Pfam" id="PF05837"/>
    </source>
</evidence>
<feature type="compositionally biased region" description="Basic and acidic residues" evidence="8">
    <location>
        <begin position="1"/>
        <end position="12"/>
    </location>
</feature>
<dbReference type="OrthoDB" id="2274804at2759"/>
<evidence type="ECO:0000256" key="7">
    <source>
        <dbReference type="ARBA" id="ARBA00025735"/>
    </source>
</evidence>
<comment type="subcellular location">
    <subcellularLocation>
        <location evidence="2">Chromosome</location>
        <location evidence="2">Centromere</location>
        <location evidence="2">Kinetochore</location>
    </subcellularLocation>
    <subcellularLocation>
        <location evidence="1">Nucleus</location>
    </subcellularLocation>
</comment>
<feature type="domain" description="Centromere protein H C-terminal" evidence="9">
    <location>
        <begin position="23"/>
        <end position="224"/>
    </location>
</feature>
<keyword evidence="4" id="KW-0995">Kinetochore</keyword>
<dbReference type="GO" id="GO:0051382">
    <property type="term" value="P:kinetochore assembly"/>
    <property type="evidence" value="ECO:0007669"/>
    <property type="project" value="InterPro"/>
</dbReference>
<evidence type="ECO:0000256" key="6">
    <source>
        <dbReference type="ARBA" id="ARBA00023328"/>
    </source>
</evidence>
<organism evidence="10 11">
    <name type="scientific">Hirsutella rhossiliensis</name>
    <dbReference type="NCBI Taxonomy" id="111463"/>
    <lineage>
        <taxon>Eukaryota</taxon>
        <taxon>Fungi</taxon>
        <taxon>Dikarya</taxon>
        <taxon>Ascomycota</taxon>
        <taxon>Pezizomycotina</taxon>
        <taxon>Sordariomycetes</taxon>
        <taxon>Hypocreomycetidae</taxon>
        <taxon>Hypocreales</taxon>
        <taxon>Ophiocordycipitaceae</taxon>
        <taxon>Hirsutella</taxon>
    </lineage>
</organism>
<comment type="similarity">
    <text evidence="7">Belongs to the CENP-H/MCM16 family.</text>
</comment>
<reference evidence="10" key="1">
    <citation type="submission" date="2021-09" db="EMBL/GenBank/DDBJ databases">
        <title>A high-quality genome of the endoparasitic fungus Hirsutella rhossiliensis with a comparison of Hirsutella genomes reveals transposable elements contributing to genome size variation.</title>
        <authorList>
            <person name="Lin R."/>
            <person name="Jiao Y."/>
            <person name="Sun X."/>
            <person name="Ling J."/>
            <person name="Xie B."/>
            <person name="Cheng X."/>
        </authorList>
    </citation>
    <scope>NUCLEOTIDE SEQUENCE</scope>
    <source>
        <strain evidence="10">HR02</strain>
    </source>
</reference>
<protein>
    <submittedName>
        <fullName evidence="10">Centromere protein H (CENP-H) domain-containing protein</fullName>
    </submittedName>
</protein>
<keyword evidence="11" id="KW-1185">Reference proteome</keyword>